<sequence>IVENPDLEQGTPNLIIYSIVQCKDLEEFLRKIIKLPGQQSLITMIRTRANEAINHLKLNYTDKKTDYLKSFAACYALAVLYNNVGLVEMLTIIRKVGKLCKFSNQNIHNISKIQEQREYRHAANVAKIKARNQACAQKIMNQKACLEEFNFDQ</sequence>
<evidence type="ECO:0000313" key="2">
    <source>
        <dbReference type="Proteomes" id="UP000789366"/>
    </source>
</evidence>
<proteinExistence type="predicted"/>
<keyword evidence="2" id="KW-1185">Reference proteome</keyword>
<organism evidence="1 2">
    <name type="scientific">Cetraspora pellucida</name>
    <dbReference type="NCBI Taxonomy" id="1433469"/>
    <lineage>
        <taxon>Eukaryota</taxon>
        <taxon>Fungi</taxon>
        <taxon>Fungi incertae sedis</taxon>
        <taxon>Mucoromycota</taxon>
        <taxon>Glomeromycotina</taxon>
        <taxon>Glomeromycetes</taxon>
        <taxon>Diversisporales</taxon>
        <taxon>Gigasporaceae</taxon>
        <taxon>Cetraspora</taxon>
    </lineage>
</organism>
<protein>
    <submittedName>
        <fullName evidence="1">13911_t:CDS:1</fullName>
    </submittedName>
</protein>
<reference evidence="1" key="1">
    <citation type="submission" date="2021-06" db="EMBL/GenBank/DDBJ databases">
        <authorList>
            <person name="Kallberg Y."/>
            <person name="Tangrot J."/>
            <person name="Rosling A."/>
        </authorList>
    </citation>
    <scope>NUCLEOTIDE SEQUENCE</scope>
    <source>
        <strain evidence="1">28 12/20/2015</strain>
    </source>
</reference>
<accession>A0ACA9QVQ1</accession>
<evidence type="ECO:0000313" key="1">
    <source>
        <dbReference type="EMBL" id="CAG8766345.1"/>
    </source>
</evidence>
<comment type="caution">
    <text evidence="1">The sequence shown here is derived from an EMBL/GenBank/DDBJ whole genome shotgun (WGS) entry which is preliminary data.</text>
</comment>
<dbReference type="EMBL" id="CAJVPW010051354">
    <property type="protein sequence ID" value="CAG8766345.1"/>
    <property type="molecule type" value="Genomic_DNA"/>
</dbReference>
<gene>
    <name evidence="1" type="ORF">SPELUC_LOCUS15480</name>
</gene>
<feature type="non-terminal residue" evidence="1">
    <location>
        <position position="153"/>
    </location>
</feature>
<name>A0ACA9QVQ1_9GLOM</name>
<feature type="non-terminal residue" evidence="1">
    <location>
        <position position="1"/>
    </location>
</feature>
<dbReference type="Proteomes" id="UP000789366">
    <property type="component" value="Unassembled WGS sequence"/>
</dbReference>